<dbReference type="RefSeq" id="WP_385876355.1">
    <property type="nucleotide sequence ID" value="NZ_JBHSFK010000003.1"/>
</dbReference>
<dbReference type="SUPFAM" id="SSF46785">
    <property type="entry name" value="Winged helix' DNA-binding domain"/>
    <property type="match status" value="1"/>
</dbReference>
<organism evidence="5 6">
    <name type="scientific">Streptomyces vulcanius</name>
    <dbReference type="NCBI Taxonomy" id="1441876"/>
    <lineage>
        <taxon>Bacteria</taxon>
        <taxon>Bacillati</taxon>
        <taxon>Actinomycetota</taxon>
        <taxon>Actinomycetes</taxon>
        <taxon>Kitasatosporales</taxon>
        <taxon>Streptomycetaceae</taxon>
        <taxon>Streptomyces</taxon>
    </lineage>
</organism>
<protein>
    <submittedName>
        <fullName evidence="5">Winged helix-turn-helix transcriptional regulator</fullName>
    </submittedName>
</protein>
<evidence type="ECO:0000256" key="2">
    <source>
        <dbReference type="ARBA" id="ARBA00023125"/>
    </source>
</evidence>
<name>A0ABV9ALE0_9ACTN</name>
<dbReference type="PANTHER" id="PTHR33204">
    <property type="entry name" value="TRANSCRIPTIONAL REGULATOR, MARR FAMILY"/>
    <property type="match status" value="1"/>
</dbReference>
<evidence type="ECO:0000256" key="3">
    <source>
        <dbReference type="ARBA" id="ARBA00023163"/>
    </source>
</evidence>
<dbReference type="InterPro" id="IPR036390">
    <property type="entry name" value="WH_DNA-bd_sf"/>
</dbReference>
<dbReference type="PROSITE" id="PS51118">
    <property type="entry name" value="HTH_HXLR"/>
    <property type="match status" value="1"/>
</dbReference>
<evidence type="ECO:0000313" key="6">
    <source>
        <dbReference type="Proteomes" id="UP001595839"/>
    </source>
</evidence>
<keyword evidence="2" id="KW-0238">DNA-binding</keyword>
<keyword evidence="1" id="KW-0805">Transcription regulation</keyword>
<evidence type="ECO:0000259" key="4">
    <source>
        <dbReference type="PROSITE" id="PS51118"/>
    </source>
</evidence>
<dbReference type="InterPro" id="IPR036388">
    <property type="entry name" value="WH-like_DNA-bd_sf"/>
</dbReference>
<keyword evidence="6" id="KW-1185">Reference proteome</keyword>
<feature type="domain" description="HTH hxlR-type" evidence="4">
    <location>
        <begin position="8"/>
        <end position="109"/>
    </location>
</feature>
<dbReference type="Pfam" id="PF01638">
    <property type="entry name" value="HxlR"/>
    <property type="match status" value="1"/>
</dbReference>
<reference evidence="6" key="1">
    <citation type="journal article" date="2019" name="Int. J. Syst. Evol. Microbiol.">
        <title>The Global Catalogue of Microorganisms (GCM) 10K type strain sequencing project: providing services to taxonomists for standard genome sequencing and annotation.</title>
        <authorList>
            <consortium name="The Broad Institute Genomics Platform"/>
            <consortium name="The Broad Institute Genome Sequencing Center for Infectious Disease"/>
            <person name="Wu L."/>
            <person name="Ma J."/>
        </authorList>
    </citation>
    <scope>NUCLEOTIDE SEQUENCE [LARGE SCALE GENOMIC DNA]</scope>
    <source>
        <strain evidence="6">CGMCC 4.7177</strain>
    </source>
</reference>
<dbReference type="Proteomes" id="UP001595839">
    <property type="component" value="Unassembled WGS sequence"/>
</dbReference>
<dbReference type="InterPro" id="IPR002577">
    <property type="entry name" value="HTH_HxlR"/>
</dbReference>
<proteinExistence type="predicted"/>
<accession>A0ABV9ALE0</accession>
<comment type="caution">
    <text evidence="5">The sequence shown here is derived from an EMBL/GenBank/DDBJ whole genome shotgun (WGS) entry which is preliminary data.</text>
</comment>
<dbReference type="Gene3D" id="1.10.10.10">
    <property type="entry name" value="Winged helix-like DNA-binding domain superfamily/Winged helix DNA-binding domain"/>
    <property type="match status" value="1"/>
</dbReference>
<evidence type="ECO:0000313" key="5">
    <source>
        <dbReference type="EMBL" id="MFC4499183.1"/>
    </source>
</evidence>
<keyword evidence="3" id="KW-0804">Transcription</keyword>
<gene>
    <name evidence="5" type="ORF">ACFPIH_06540</name>
</gene>
<dbReference type="EMBL" id="JBHSFK010000003">
    <property type="protein sequence ID" value="MFC4499183.1"/>
    <property type="molecule type" value="Genomic_DNA"/>
</dbReference>
<sequence length="117" mass="13368">MTMTTDDAPVRARWLLEILATKWTPIVLYLLNQQSPMRSGELRRSVPGVSRKVLTATLRNLERDGLVTRENYPETPPRVEYRITELGESLIPIIFSLEAWAEENIAEVLARRTPHAA</sequence>
<evidence type="ECO:0000256" key="1">
    <source>
        <dbReference type="ARBA" id="ARBA00023015"/>
    </source>
</evidence>